<evidence type="ECO:0000313" key="2">
    <source>
        <dbReference type="EMBL" id="POI34702.1"/>
    </source>
</evidence>
<accession>A0A2P4TEA5</accession>
<dbReference type="AlphaFoldDB" id="A0A2P4TEA5"/>
<proteinExistence type="predicted"/>
<comment type="caution">
    <text evidence="2">The sequence shown here is derived from an EMBL/GenBank/DDBJ whole genome shotgun (WGS) entry which is preliminary data.</text>
</comment>
<reference evidence="2 3" key="1">
    <citation type="submission" date="2018-01" db="EMBL/GenBank/DDBJ databases">
        <title>Comparison of the Chinese Bamboo Partridge and Red Junglefowl genome sequences highlights the importance of demography in genome evolution.</title>
        <authorList>
            <person name="Tiley G.P."/>
            <person name="Kimball R.T."/>
            <person name="Braun E.L."/>
            <person name="Burleigh J.G."/>
        </authorList>
    </citation>
    <scope>NUCLEOTIDE SEQUENCE [LARGE SCALE GENOMIC DNA]</scope>
    <source>
        <strain evidence="2">RTK389</strain>
        <tissue evidence="2">Blood</tissue>
    </source>
</reference>
<keyword evidence="3" id="KW-1185">Reference proteome</keyword>
<organism evidence="2 3">
    <name type="scientific">Bambusicola thoracicus</name>
    <name type="common">Chinese bamboo-partridge</name>
    <name type="synonym">Perdix thoracica</name>
    <dbReference type="NCBI Taxonomy" id="9083"/>
    <lineage>
        <taxon>Eukaryota</taxon>
        <taxon>Metazoa</taxon>
        <taxon>Chordata</taxon>
        <taxon>Craniata</taxon>
        <taxon>Vertebrata</taxon>
        <taxon>Euteleostomi</taxon>
        <taxon>Archelosauria</taxon>
        <taxon>Archosauria</taxon>
        <taxon>Dinosauria</taxon>
        <taxon>Saurischia</taxon>
        <taxon>Theropoda</taxon>
        <taxon>Coelurosauria</taxon>
        <taxon>Aves</taxon>
        <taxon>Neognathae</taxon>
        <taxon>Galloanserae</taxon>
        <taxon>Galliformes</taxon>
        <taxon>Phasianidae</taxon>
        <taxon>Perdicinae</taxon>
        <taxon>Bambusicola</taxon>
    </lineage>
</organism>
<protein>
    <submittedName>
        <fullName evidence="2">Uncharacterized protein</fullName>
    </submittedName>
</protein>
<gene>
    <name evidence="2" type="ORF">CIB84_001544</name>
</gene>
<dbReference type="Proteomes" id="UP000237246">
    <property type="component" value="Unassembled WGS sequence"/>
</dbReference>
<sequence length="27" mass="3165">MLFLRRRRSRATRAHTPSFSSLPPPLL</sequence>
<evidence type="ECO:0000256" key="1">
    <source>
        <dbReference type="SAM" id="MobiDB-lite"/>
    </source>
</evidence>
<dbReference type="EMBL" id="PPHD01001371">
    <property type="protein sequence ID" value="POI34702.1"/>
    <property type="molecule type" value="Genomic_DNA"/>
</dbReference>
<evidence type="ECO:0000313" key="3">
    <source>
        <dbReference type="Proteomes" id="UP000237246"/>
    </source>
</evidence>
<feature type="region of interest" description="Disordered" evidence="1">
    <location>
        <begin position="1"/>
        <end position="27"/>
    </location>
</feature>
<feature type="compositionally biased region" description="Basic residues" evidence="1">
    <location>
        <begin position="1"/>
        <end position="13"/>
    </location>
</feature>
<name>A0A2P4TEA5_BAMTH</name>